<dbReference type="EMBL" id="KZ819603">
    <property type="protein sequence ID" value="PWN35922.1"/>
    <property type="molecule type" value="Genomic_DNA"/>
</dbReference>
<dbReference type="GO" id="GO:0046872">
    <property type="term" value="F:metal ion binding"/>
    <property type="evidence" value="ECO:0007669"/>
    <property type="project" value="UniProtKB-UniRule"/>
</dbReference>
<feature type="compositionally biased region" description="Low complexity" evidence="5">
    <location>
        <begin position="103"/>
        <end position="113"/>
    </location>
</feature>
<evidence type="ECO:0000256" key="5">
    <source>
        <dbReference type="SAM" id="MobiDB-lite"/>
    </source>
</evidence>
<keyword evidence="3 4" id="KW-0408">Iron</keyword>
<dbReference type="AlphaFoldDB" id="A0A316VEB2"/>
<dbReference type="PANTHER" id="PTHR46237">
    <property type="entry name" value="CYTOCHROME B5 REDUCTASE 4 FAMILY MEMBER"/>
    <property type="match status" value="1"/>
</dbReference>
<dbReference type="GO" id="GO:0004128">
    <property type="term" value="F:cytochrome-b5 reductase activity, acting on NAD(P)H"/>
    <property type="evidence" value="ECO:0007669"/>
    <property type="project" value="TreeGrafter"/>
</dbReference>
<dbReference type="InterPro" id="IPR051872">
    <property type="entry name" value="Cytochrome_b5/Flavoprotein_Rdt"/>
</dbReference>
<protein>
    <recommendedName>
        <fullName evidence="6">Cytochrome b5 heme-binding domain-containing protein</fullName>
    </recommendedName>
</protein>
<sequence>MATLDVPSSPSDTIRPQRRRDTDSSGISEDDVAALRSADIDIDGSNHDTTKTSLPSFSIDPSESSSKPQSSAPSNSAAPKGRGITMSSLRSLLGVPATPATAATSSSAASSSSNGSLATPLRPAVKSNGAGLLGVPPSTTARTAPPGIGGASGASLTPGRINVTDGEDGRTLLTSEIAPKRKKVVLEPGCSALDWARTKQEILAKRMQAGPQSMAMKRITKEELKKHNTREDAWSAFQGKVYDLTPYLKFHPGGKQELMRVAGRDGTRLFSECVVTEDIQKILSDSYLLIQCLHILGLILTQ</sequence>
<dbReference type="GO" id="GO:0005737">
    <property type="term" value="C:cytoplasm"/>
    <property type="evidence" value="ECO:0007669"/>
    <property type="project" value="TreeGrafter"/>
</dbReference>
<keyword evidence="2 4" id="KW-0479">Metal-binding</keyword>
<evidence type="ECO:0000256" key="1">
    <source>
        <dbReference type="ARBA" id="ARBA00022617"/>
    </source>
</evidence>
<dbReference type="OrthoDB" id="432299at2759"/>
<dbReference type="Gene3D" id="3.10.120.10">
    <property type="entry name" value="Cytochrome b5-like heme/steroid binding domain"/>
    <property type="match status" value="1"/>
</dbReference>
<dbReference type="PROSITE" id="PS00191">
    <property type="entry name" value="CYTOCHROME_B5_1"/>
    <property type="match status" value="1"/>
</dbReference>
<evidence type="ECO:0000313" key="7">
    <source>
        <dbReference type="EMBL" id="PWN35922.1"/>
    </source>
</evidence>
<evidence type="ECO:0000313" key="8">
    <source>
        <dbReference type="Proteomes" id="UP000245771"/>
    </source>
</evidence>
<dbReference type="PANTHER" id="PTHR46237:SF1">
    <property type="entry name" value="CYTOCHROME B5 REDUCTASE 4"/>
    <property type="match status" value="1"/>
</dbReference>
<feature type="compositionally biased region" description="Polar residues" evidence="5">
    <location>
        <begin position="1"/>
        <end position="14"/>
    </location>
</feature>
<name>A0A316VEB2_9BASI</name>
<organism evidence="7 8">
    <name type="scientific">Meira miltonrushii</name>
    <dbReference type="NCBI Taxonomy" id="1280837"/>
    <lineage>
        <taxon>Eukaryota</taxon>
        <taxon>Fungi</taxon>
        <taxon>Dikarya</taxon>
        <taxon>Basidiomycota</taxon>
        <taxon>Ustilaginomycotina</taxon>
        <taxon>Exobasidiomycetes</taxon>
        <taxon>Exobasidiales</taxon>
        <taxon>Brachybasidiaceae</taxon>
        <taxon>Meira</taxon>
    </lineage>
</organism>
<evidence type="ECO:0000256" key="2">
    <source>
        <dbReference type="ARBA" id="ARBA00022723"/>
    </source>
</evidence>
<evidence type="ECO:0000256" key="3">
    <source>
        <dbReference type="ARBA" id="ARBA00023004"/>
    </source>
</evidence>
<evidence type="ECO:0000259" key="6">
    <source>
        <dbReference type="PROSITE" id="PS50255"/>
    </source>
</evidence>
<dbReference type="Pfam" id="PF00173">
    <property type="entry name" value="Cyt-b5"/>
    <property type="match status" value="1"/>
</dbReference>
<feature type="domain" description="Cytochrome b5 heme-binding" evidence="6">
    <location>
        <begin position="216"/>
        <end position="289"/>
    </location>
</feature>
<dbReference type="SMART" id="SM01117">
    <property type="entry name" value="Cyt-b5"/>
    <property type="match status" value="1"/>
</dbReference>
<dbReference type="Proteomes" id="UP000245771">
    <property type="component" value="Unassembled WGS sequence"/>
</dbReference>
<keyword evidence="8" id="KW-1185">Reference proteome</keyword>
<dbReference type="GeneID" id="37020652"/>
<dbReference type="GO" id="GO:0020037">
    <property type="term" value="F:heme binding"/>
    <property type="evidence" value="ECO:0007669"/>
    <property type="project" value="UniProtKB-UniRule"/>
</dbReference>
<accession>A0A316VEB2</accession>
<dbReference type="InParanoid" id="A0A316VEB2"/>
<dbReference type="InterPro" id="IPR001199">
    <property type="entry name" value="Cyt_B5-like_heme/steroid-bd"/>
</dbReference>
<comment type="similarity">
    <text evidence="4">Belongs to the cytochrome b5 family.</text>
</comment>
<keyword evidence="1 4" id="KW-0349">Heme</keyword>
<dbReference type="InterPro" id="IPR018506">
    <property type="entry name" value="Cyt_B5_heme-BS"/>
</dbReference>
<dbReference type="SUPFAM" id="SSF55856">
    <property type="entry name" value="Cytochrome b5-like heme/steroid binding domain"/>
    <property type="match status" value="1"/>
</dbReference>
<dbReference type="PROSITE" id="PS50255">
    <property type="entry name" value="CYTOCHROME_B5_2"/>
    <property type="match status" value="1"/>
</dbReference>
<dbReference type="InterPro" id="IPR036400">
    <property type="entry name" value="Cyt_B5-like_heme/steroid_sf"/>
</dbReference>
<gene>
    <name evidence="7" type="ORF">FA14DRAFT_160883</name>
</gene>
<dbReference type="STRING" id="1280837.A0A316VEB2"/>
<reference evidence="7 8" key="1">
    <citation type="journal article" date="2018" name="Mol. Biol. Evol.">
        <title>Broad Genomic Sampling Reveals a Smut Pathogenic Ancestry of the Fungal Clade Ustilaginomycotina.</title>
        <authorList>
            <person name="Kijpornyongpan T."/>
            <person name="Mondo S.J."/>
            <person name="Barry K."/>
            <person name="Sandor L."/>
            <person name="Lee J."/>
            <person name="Lipzen A."/>
            <person name="Pangilinan J."/>
            <person name="LaButti K."/>
            <person name="Hainaut M."/>
            <person name="Henrissat B."/>
            <person name="Grigoriev I.V."/>
            <person name="Spatafora J.W."/>
            <person name="Aime M.C."/>
        </authorList>
    </citation>
    <scope>NUCLEOTIDE SEQUENCE [LARGE SCALE GENOMIC DNA]</scope>
    <source>
        <strain evidence="7 8">MCA 3882</strain>
    </source>
</reference>
<feature type="region of interest" description="Disordered" evidence="5">
    <location>
        <begin position="103"/>
        <end position="167"/>
    </location>
</feature>
<dbReference type="RefSeq" id="XP_025356224.1">
    <property type="nucleotide sequence ID" value="XM_025498871.1"/>
</dbReference>
<feature type="region of interest" description="Disordered" evidence="5">
    <location>
        <begin position="1"/>
        <end position="83"/>
    </location>
</feature>
<feature type="compositionally biased region" description="Low complexity" evidence="5">
    <location>
        <begin position="53"/>
        <end position="79"/>
    </location>
</feature>
<proteinExistence type="inferred from homology"/>
<evidence type="ECO:0000256" key="4">
    <source>
        <dbReference type="RuleBase" id="RU362121"/>
    </source>
</evidence>